<dbReference type="InterPro" id="IPR045079">
    <property type="entry name" value="Oxoprolinase-like"/>
</dbReference>
<sequence length="697" mass="75115">MSYIVGVDIGGTFTDVCAVDVESGEVFASKARSTPWDLIEGLIEALTLTAGDAGLSIEELLAQTEKFAHGTTQTSNVMLTWVGAKTGLITTRGFADELLIMRARGRVAGLGLSDRRHLRTTQKPTQIVPRDLIVEVSERIDYRGRAIVELTREEAEHAVRRLLDQGVESIAVSLLWAHENPQHELLIADVARELAPDVHVSLGHRLSNSIGEYERTSTAVVNAFVAPTLEDYLARLSQRVRDHDLDVPVLVQQASGGVASIEQTVPIRTIESGPAAGMVAVRSLMESTGHHNVIATDVGGTTFKVGLLVDDQWSVANETIINQYSLSMPMIDIVSIGAGGGSIAWVDDTRLRIGPLSAGGDPGPACYGWGGTLPTVTDADAVLGFLNPQRFLGGRLELRRELAEEAIREHIAEPLFGGDVVLAAAGIRKIIDSQMGDLVRKATIERGHDPRDFMMVSYGGAGPLHASGYSRGIGVRGVLVPRAATGYSAYGAASSHLRHSVQRSVSGNLLEDDSELRRRYGSLEDEATAFVLDQRIRVEAVRVTRWAEMRYAQQLHAVRVEIPAASARVGRDLTEAFAERYVSLYGAAAVLDGATPVLLRIGVDVVGEIAEPAMQEMPDDGPSAEAALEGTRDVFWPELMAWHPTPIYDGVKLRRGNRIPGCAVIEQPGTTIAVPPGAECVIDRFGNCVIEFLTEEG</sequence>
<feature type="domain" description="Acetophenone carboxylase-like C-terminal" evidence="3">
    <location>
        <begin position="514"/>
        <end position="685"/>
    </location>
</feature>
<dbReference type="RefSeq" id="WP_344819279.1">
    <property type="nucleotide sequence ID" value="NZ_BAABCP010000001.1"/>
</dbReference>
<dbReference type="Pfam" id="PF01968">
    <property type="entry name" value="Hydantoinase_A"/>
    <property type="match status" value="1"/>
</dbReference>
<accession>A0ABP7ND97</accession>
<dbReference type="InterPro" id="IPR002821">
    <property type="entry name" value="Hydantoinase_A"/>
</dbReference>
<dbReference type="InterPro" id="IPR049517">
    <property type="entry name" value="ACX-like_C"/>
</dbReference>
<dbReference type="Pfam" id="PF19278">
    <property type="entry name" value="Hydant_A_C"/>
    <property type="match status" value="1"/>
</dbReference>
<dbReference type="InterPro" id="IPR043129">
    <property type="entry name" value="ATPase_NBD"/>
</dbReference>
<name>A0ABP7ND97_9MICO</name>
<dbReference type="SUPFAM" id="SSF53067">
    <property type="entry name" value="Actin-like ATPase domain"/>
    <property type="match status" value="1"/>
</dbReference>
<comment type="caution">
    <text evidence="4">The sequence shown here is derived from an EMBL/GenBank/DDBJ whole genome shotgun (WGS) entry which is preliminary data.</text>
</comment>
<dbReference type="PANTHER" id="PTHR11365">
    <property type="entry name" value="5-OXOPROLINASE RELATED"/>
    <property type="match status" value="1"/>
</dbReference>
<keyword evidence="5" id="KW-1185">Reference proteome</keyword>
<evidence type="ECO:0000313" key="4">
    <source>
        <dbReference type="EMBL" id="GAA3941068.1"/>
    </source>
</evidence>
<organism evidence="4 5">
    <name type="scientific">Microbacterium soli</name>
    <dbReference type="NCBI Taxonomy" id="446075"/>
    <lineage>
        <taxon>Bacteria</taxon>
        <taxon>Bacillati</taxon>
        <taxon>Actinomycetota</taxon>
        <taxon>Actinomycetes</taxon>
        <taxon>Micrococcales</taxon>
        <taxon>Microbacteriaceae</taxon>
        <taxon>Microbacterium</taxon>
    </lineage>
</organism>
<feature type="domain" description="Hydantoinase/oxoprolinase N-terminal" evidence="2">
    <location>
        <begin position="5"/>
        <end position="194"/>
    </location>
</feature>
<evidence type="ECO:0000259" key="3">
    <source>
        <dbReference type="Pfam" id="PF19278"/>
    </source>
</evidence>
<dbReference type="PANTHER" id="PTHR11365:SF23">
    <property type="entry name" value="HYPOTHETICAL 5-OXOPROLINASE (EUROFUNG)-RELATED"/>
    <property type="match status" value="1"/>
</dbReference>
<evidence type="ECO:0000313" key="5">
    <source>
        <dbReference type="Proteomes" id="UP001501591"/>
    </source>
</evidence>
<feature type="domain" description="Hydantoinase A/oxoprolinase" evidence="1">
    <location>
        <begin position="215"/>
        <end position="499"/>
    </location>
</feature>
<proteinExistence type="predicted"/>
<gene>
    <name evidence="4" type="ORF">GCM10022383_18600</name>
</gene>
<dbReference type="EMBL" id="BAABCP010000001">
    <property type="protein sequence ID" value="GAA3941068.1"/>
    <property type="molecule type" value="Genomic_DNA"/>
</dbReference>
<reference evidence="5" key="1">
    <citation type="journal article" date="2019" name="Int. J. Syst. Evol. Microbiol.">
        <title>The Global Catalogue of Microorganisms (GCM) 10K type strain sequencing project: providing services to taxonomists for standard genome sequencing and annotation.</title>
        <authorList>
            <consortium name="The Broad Institute Genomics Platform"/>
            <consortium name="The Broad Institute Genome Sequencing Center for Infectious Disease"/>
            <person name="Wu L."/>
            <person name="Ma J."/>
        </authorList>
    </citation>
    <scope>NUCLEOTIDE SEQUENCE [LARGE SCALE GENOMIC DNA]</scope>
    <source>
        <strain evidence="5">JCM 17024</strain>
    </source>
</reference>
<protein>
    <submittedName>
        <fullName evidence="4">Hydantoinase/oxoprolinase family protein</fullName>
    </submittedName>
</protein>
<dbReference type="InterPro" id="IPR008040">
    <property type="entry name" value="Hydant_A_N"/>
</dbReference>
<evidence type="ECO:0000259" key="2">
    <source>
        <dbReference type="Pfam" id="PF05378"/>
    </source>
</evidence>
<dbReference type="Proteomes" id="UP001501591">
    <property type="component" value="Unassembled WGS sequence"/>
</dbReference>
<dbReference type="Pfam" id="PF05378">
    <property type="entry name" value="Hydant_A_N"/>
    <property type="match status" value="1"/>
</dbReference>
<evidence type="ECO:0000259" key="1">
    <source>
        <dbReference type="Pfam" id="PF01968"/>
    </source>
</evidence>